<accession>A0A5K7ZEZ0</accession>
<dbReference type="GO" id="GO:0016758">
    <property type="term" value="F:hexosyltransferase activity"/>
    <property type="evidence" value="ECO:0007669"/>
    <property type="project" value="UniProtKB-ARBA"/>
</dbReference>
<protein>
    <recommendedName>
        <fullName evidence="1">Glycosyltransferase 2-like domain-containing protein</fullName>
    </recommendedName>
</protein>
<sequence length="224" mass="26006">MVIDGGSTDGSLDIIEKHSPNISYWQSEPDAGVYDAWNKALVHTHGKWICFLGADDFFWNNRVLVNIQPWLYQAQKSGIRVVYGKAAWVNKKGDMLKTLGKPWRKVKWLMPHGMPIPHPGLMQHRDLFDEHGPFDLSFPIAGDYEFLLRELKRNDALFVEGLTVVGWRSGGMSDDHSIEAHKEVLDARRKNDIRGLSWVWCAVHARNIVRKYWWKWRRSLKARS</sequence>
<dbReference type="Pfam" id="PF00535">
    <property type="entry name" value="Glycos_transf_2"/>
    <property type="match status" value="1"/>
</dbReference>
<dbReference type="Gene3D" id="3.90.550.10">
    <property type="entry name" value="Spore Coat Polysaccharide Biosynthesis Protein SpsA, Chain A"/>
    <property type="match status" value="1"/>
</dbReference>
<organism evidence="2 3">
    <name type="scientific">Desulfosarcina ovata subsp. sediminis</name>
    <dbReference type="NCBI Taxonomy" id="885957"/>
    <lineage>
        <taxon>Bacteria</taxon>
        <taxon>Pseudomonadati</taxon>
        <taxon>Thermodesulfobacteriota</taxon>
        <taxon>Desulfobacteria</taxon>
        <taxon>Desulfobacterales</taxon>
        <taxon>Desulfosarcinaceae</taxon>
        <taxon>Desulfosarcina</taxon>
    </lineage>
</organism>
<gene>
    <name evidence="2" type="ORF">DSCO28_00720</name>
</gene>
<evidence type="ECO:0000313" key="2">
    <source>
        <dbReference type="EMBL" id="BBO79506.1"/>
    </source>
</evidence>
<name>A0A5K7ZEZ0_9BACT</name>
<dbReference type="SUPFAM" id="SSF53448">
    <property type="entry name" value="Nucleotide-diphospho-sugar transferases"/>
    <property type="match status" value="1"/>
</dbReference>
<evidence type="ECO:0000259" key="1">
    <source>
        <dbReference type="Pfam" id="PF00535"/>
    </source>
</evidence>
<dbReference type="InterPro" id="IPR001173">
    <property type="entry name" value="Glyco_trans_2-like"/>
</dbReference>
<reference evidence="2 3" key="1">
    <citation type="submission" date="2019-11" db="EMBL/GenBank/DDBJ databases">
        <title>Comparative genomics of hydrocarbon-degrading Desulfosarcina strains.</title>
        <authorList>
            <person name="Watanabe M."/>
            <person name="Kojima H."/>
            <person name="Fukui M."/>
        </authorList>
    </citation>
    <scope>NUCLEOTIDE SEQUENCE [LARGE SCALE GENOMIC DNA]</scope>
    <source>
        <strain evidence="2 3">28bB2T</strain>
    </source>
</reference>
<proteinExistence type="predicted"/>
<dbReference type="InterPro" id="IPR029044">
    <property type="entry name" value="Nucleotide-diphossugar_trans"/>
</dbReference>
<feature type="domain" description="Glycosyltransferase 2-like" evidence="1">
    <location>
        <begin position="2"/>
        <end position="62"/>
    </location>
</feature>
<dbReference type="AlphaFoldDB" id="A0A5K7ZEZ0"/>
<dbReference type="KEGG" id="dov:DSCO28_00720"/>
<dbReference type="EMBL" id="AP021876">
    <property type="protein sequence ID" value="BBO79506.1"/>
    <property type="molecule type" value="Genomic_DNA"/>
</dbReference>
<dbReference type="Proteomes" id="UP000425960">
    <property type="component" value="Chromosome"/>
</dbReference>
<evidence type="ECO:0000313" key="3">
    <source>
        <dbReference type="Proteomes" id="UP000425960"/>
    </source>
</evidence>
<dbReference type="PANTHER" id="PTHR22916:SF3">
    <property type="entry name" value="UDP-GLCNAC:BETAGAL BETA-1,3-N-ACETYLGLUCOSAMINYLTRANSFERASE-LIKE PROTEIN 1"/>
    <property type="match status" value="1"/>
</dbReference>
<dbReference type="PANTHER" id="PTHR22916">
    <property type="entry name" value="GLYCOSYLTRANSFERASE"/>
    <property type="match status" value="1"/>
</dbReference>